<organism evidence="1 2">
    <name type="scientific">Francisella philomiragia</name>
    <dbReference type="NCBI Taxonomy" id="28110"/>
    <lineage>
        <taxon>Bacteria</taxon>
        <taxon>Pseudomonadati</taxon>
        <taxon>Pseudomonadota</taxon>
        <taxon>Gammaproteobacteria</taxon>
        <taxon>Thiotrichales</taxon>
        <taxon>Francisellaceae</taxon>
        <taxon>Francisella</taxon>
    </lineage>
</organism>
<evidence type="ECO:0000313" key="2">
    <source>
        <dbReference type="Proteomes" id="UP000031830"/>
    </source>
</evidence>
<dbReference type="EMBL" id="CP009440">
    <property type="protein sequence ID" value="AJI53291.1"/>
    <property type="molecule type" value="Genomic_DNA"/>
</dbReference>
<protein>
    <submittedName>
        <fullName evidence="1">Phage Tail Protein X family protein</fullName>
    </submittedName>
</protein>
<accession>A0A0B6D337</accession>
<dbReference type="RefSeq" id="WP_044526350.1">
    <property type="nucleotide sequence ID" value="NZ_CP009440.1"/>
</dbReference>
<dbReference type="Pfam" id="PF05489">
    <property type="entry name" value="Phage_tail_X"/>
    <property type="match status" value="1"/>
</dbReference>
<name>A0A0B6D337_9GAMM</name>
<dbReference type="OrthoDB" id="8759063at2"/>
<dbReference type="AlphaFoldDB" id="A0A0B6D337"/>
<gene>
    <name evidence="1" type="ORF">LA55_1216</name>
</gene>
<sequence>MKDSIVATGKESLDKISYRIFGKNDDYIIKLFYKLNPHLHDLDLIIPMGTVIKVPFVIDIQTTTKKVRLWD</sequence>
<dbReference type="InterPro" id="IPR008861">
    <property type="entry name" value="GpX-like"/>
</dbReference>
<evidence type="ECO:0000313" key="1">
    <source>
        <dbReference type="EMBL" id="AJI53291.1"/>
    </source>
</evidence>
<dbReference type="Proteomes" id="UP000031830">
    <property type="component" value="Chromosome"/>
</dbReference>
<proteinExistence type="predicted"/>
<reference evidence="1 2" key="1">
    <citation type="journal article" date="2015" name="Genome Announc.">
        <title>Genome sequencing of 18 francisella strains to aid in assay development and testing.</title>
        <authorList>
            <person name="Johnson S.L."/>
            <person name="Daligault H.E."/>
            <person name="Davenport K.W."/>
            <person name="Coyne S.R."/>
            <person name="Frey K.G."/>
            <person name="Koroleva G.I."/>
            <person name="Broomall S.M."/>
            <person name="Bishop-Lilly K.A."/>
            <person name="Bruce D.C."/>
            <person name="Chertkov O."/>
            <person name="Freitas T."/>
            <person name="Jaissle J."/>
            <person name="Ladner J.T."/>
            <person name="Rosenzweig C.N."/>
            <person name="Gibbons H.S."/>
            <person name="Palacios G.F."/>
            <person name="Redden C.L."/>
            <person name="Xu Y."/>
            <person name="Minogue T.D."/>
            <person name="Chain P.S."/>
        </authorList>
    </citation>
    <scope>NUCLEOTIDE SEQUENCE [LARGE SCALE GENOMIC DNA]</scope>
    <source>
        <strain evidence="1 2">GA01-2794</strain>
    </source>
</reference>
<dbReference type="KEGG" id="fpz:LA55_1216"/>